<evidence type="ECO:0000256" key="1">
    <source>
        <dbReference type="SAM" id="SignalP"/>
    </source>
</evidence>
<feature type="signal peptide" evidence="1">
    <location>
        <begin position="1"/>
        <end position="31"/>
    </location>
</feature>
<comment type="caution">
    <text evidence="2">The sequence shown here is derived from an EMBL/GenBank/DDBJ whole genome shotgun (WGS) entry which is preliminary data.</text>
</comment>
<keyword evidence="1" id="KW-0732">Signal</keyword>
<feature type="chain" id="PRO_5015742342" evidence="1">
    <location>
        <begin position="32"/>
        <end position="86"/>
    </location>
</feature>
<name>A0A2T3W5R7_9DEIO</name>
<accession>A0A2T3W5R7</accession>
<evidence type="ECO:0000313" key="3">
    <source>
        <dbReference type="Proteomes" id="UP000240317"/>
    </source>
</evidence>
<protein>
    <submittedName>
        <fullName evidence="2">Uncharacterized protein</fullName>
    </submittedName>
</protein>
<evidence type="ECO:0000313" key="2">
    <source>
        <dbReference type="EMBL" id="PTA67240.1"/>
    </source>
</evidence>
<proteinExistence type="predicted"/>
<sequence>MLGGVTRLAALPAALALTALLSACVPPAAPALPLLTTLNFTAFDAQQAALGLRAGKSQKLSLDAEPEYIAVSADSRRPNGSPLTRT</sequence>
<dbReference type="PROSITE" id="PS51257">
    <property type="entry name" value="PROKAR_LIPOPROTEIN"/>
    <property type="match status" value="1"/>
</dbReference>
<organism evidence="2 3">
    <name type="scientific">Deinococcus arcticus</name>
    <dbReference type="NCBI Taxonomy" id="2136176"/>
    <lineage>
        <taxon>Bacteria</taxon>
        <taxon>Thermotogati</taxon>
        <taxon>Deinococcota</taxon>
        <taxon>Deinococci</taxon>
        <taxon>Deinococcales</taxon>
        <taxon>Deinococcaceae</taxon>
        <taxon>Deinococcus</taxon>
    </lineage>
</organism>
<reference evidence="2 3" key="1">
    <citation type="submission" date="2018-03" db="EMBL/GenBank/DDBJ databases">
        <title>Draft genome of Deinococcus sp. OD32.</title>
        <authorList>
            <person name="Wang X.-P."/>
            <person name="Du Z.-J."/>
        </authorList>
    </citation>
    <scope>NUCLEOTIDE SEQUENCE [LARGE SCALE GENOMIC DNA]</scope>
    <source>
        <strain evidence="2 3">OD32</strain>
    </source>
</reference>
<dbReference type="AlphaFoldDB" id="A0A2T3W5R7"/>
<keyword evidence="3" id="KW-1185">Reference proteome</keyword>
<dbReference type="Proteomes" id="UP000240317">
    <property type="component" value="Unassembled WGS sequence"/>
</dbReference>
<gene>
    <name evidence="2" type="ORF">C8263_13065</name>
</gene>
<dbReference type="EMBL" id="PYSV01000013">
    <property type="protein sequence ID" value="PTA67240.1"/>
    <property type="molecule type" value="Genomic_DNA"/>
</dbReference>